<dbReference type="Pfam" id="PF14223">
    <property type="entry name" value="Retrotran_gag_2"/>
    <property type="match status" value="1"/>
</dbReference>
<dbReference type="Proteomes" id="UP000256964">
    <property type="component" value="Unassembled WGS sequence"/>
</dbReference>
<evidence type="ECO:0000313" key="1">
    <source>
        <dbReference type="EMBL" id="RDX57051.1"/>
    </source>
</evidence>
<protein>
    <recommendedName>
        <fullName evidence="3">DUF4219 domain-containing protein</fullName>
    </recommendedName>
</protein>
<gene>
    <name evidence="1" type="ORF">OH76DRAFT_1467652</name>
</gene>
<organism evidence="1 2">
    <name type="scientific">Lentinus brumalis</name>
    <dbReference type="NCBI Taxonomy" id="2498619"/>
    <lineage>
        <taxon>Eukaryota</taxon>
        <taxon>Fungi</taxon>
        <taxon>Dikarya</taxon>
        <taxon>Basidiomycota</taxon>
        <taxon>Agaricomycotina</taxon>
        <taxon>Agaricomycetes</taxon>
        <taxon>Polyporales</taxon>
        <taxon>Polyporaceae</taxon>
        <taxon>Lentinus</taxon>
    </lineage>
</organism>
<dbReference type="AlphaFoldDB" id="A0A371DX20"/>
<dbReference type="OrthoDB" id="2741288at2759"/>
<keyword evidence="2" id="KW-1185">Reference proteome</keyword>
<dbReference type="EMBL" id="KZ857379">
    <property type="protein sequence ID" value="RDX57051.1"/>
    <property type="molecule type" value="Genomic_DNA"/>
</dbReference>
<sequence length="149" mass="16885">MSEGGLEKNLPQLRGQEGYKEWARQMKGYLMMIDAWGIVSGGEKRPTLAADRSNAEAVAAWTKTDNRAQGILMYKTSAEVSKCFEGKSTSKEIWDALKATYEKSDNGYSFSRFEHLINYPRFDETKSIVDQHKHPRQPHQGLLALLEDA</sequence>
<proteinExistence type="predicted"/>
<reference evidence="1 2" key="1">
    <citation type="journal article" date="2018" name="Biotechnol. Biofuels">
        <title>Integrative visual omics of the white-rot fungus Polyporus brumalis exposes the biotechnological potential of its oxidative enzymes for delignifying raw plant biomass.</title>
        <authorList>
            <person name="Miyauchi S."/>
            <person name="Rancon A."/>
            <person name="Drula E."/>
            <person name="Hage H."/>
            <person name="Chaduli D."/>
            <person name="Favel A."/>
            <person name="Grisel S."/>
            <person name="Henrissat B."/>
            <person name="Herpoel-Gimbert I."/>
            <person name="Ruiz-Duenas F.J."/>
            <person name="Chevret D."/>
            <person name="Hainaut M."/>
            <person name="Lin J."/>
            <person name="Wang M."/>
            <person name="Pangilinan J."/>
            <person name="Lipzen A."/>
            <person name="Lesage-Meessen L."/>
            <person name="Navarro D."/>
            <person name="Riley R."/>
            <person name="Grigoriev I.V."/>
            <person name="Zhou S."/>
            <person name="Raouche S."/>
            <person name="Rosso M.N."/>
        </authorList>
    </citation>
    <scope>NUCLEOTIDE SEQUENCE [LARGE SCALE GENOMIC DNA]</scope>
    <source>
        <strain evidence="1 2">BRFM 1820</strain>
    </source>
</reference>
<evidence type="ECO:0008006" key="3">
    <source>
        <dbReference type="Google" id="ProtNLM"/>
    </source>
</evidence>
<evidence type="ECO:0000313" key="2">
    <source>
        <dbReference type="Proteomes" id="UP000256964"/>
    </source>
</evidence>
<name>A0A371DX20_9APHY</name>
<accession>A0A371DX20</accession>